<gene>
    <name evidence="7" type="ORF">BW732_03550</name>
</gene>
<dbReference type="SUPFAM" id="SSF53167">
    <property type="entry name" value="Purine and uridine phosphorylases"/>
    <property type="match status" value="1"/>
</dbReference>
<dbReference type="AlphaFoldDB" id="A0A1Q2D4S5"/>
<dbReference type="PANTHER" id="PTHR43691:SF11">
    <property type="entry name" value="FI09636P-RELATED"/>
    <property type="match status" value="1"/>
</dbReference>
<comment type="similarity">
    <text evidence="1">Belongs to the PNP/UDP phosphorylase family.</text>
</comment>
<dbReference type="STRING" id="633807.BW732_03550"/>
<dbReference type="OrthoDB" id="9772602at2"/>
<evidence type="ECO:0000313" key="8">
    <source>
        <dbReference type="Proteomes" id="UP000188246"/>
    </source>
</evidence>
<accession>A0A1Q2D4S5</accession>
<dbReference type="Pfam" id="PF01048">
    <property type="entry name" value="PNP_UDP_1"/>
    <property type="match status" value="1"/>
</dbReference>
<dbReference type="EMBL" id="CP019609">
    <property type="protein sequence ID" value="AQP53400.1"/>
    <property type="molecule type" value="Genomic_DNA"/>
</dbReference>
<evidence type="ECO:0000313" key="7">
    <source>
        <dbReference type="EMBL" id="AQP53400.1"/>
    </source>
</evidence>
<dbReference type="RefSeq" id="WP_077275491.1">
    <property type="nucleotide sequence ID" value="NZ_CP019609.1"/>
</dbReference>
<dbReference type="KEGG" id="vpi:BW732_03550"/>
<dbReference type="PROSITE" id="PS01232">
    <property type="entry name" value="PNP_UDP_1"/>
    <property type="match status" value="1"/>
</dbReference>
<evidence type="ECO:0000256" key="2">
    <source>
        <dbReference type="ARBA" id="ARBA00011888"/>
    </source>
</evidence>
<protein>
    <recommendedName>
        <fullName evidence="3">Uridine phosphorylase</fullName>
        <ecNumber evidence="2">2.4.2.3</ecNumber>
    </recommendedName>
</protein>
<dbReference type="GO" id="GO:0004850">
    <property type="term" value="F:uridine phosphorylase activity"/>
    <property type="evidence" value="ECO:0007669"/>
    <property type="project" value="UniProtKB-EC"/>
</dbReference>
<sequence length="244" mass="26470">MENKQPHIQLEQFDGVNRAIIVGDPARVTHIATYLDHVEEGAFNREFKSIVGEYKGQKLLVLSTGIGAPSTAIAIEELAQIGIETIIRVGSAGAMQRDISLGALLIAEGVVRDDGLTKKYVPENYPAVPSSTLLYLAKKHYPQAITGILRSHDGFYMEDNAEVEAYWSSKGVIGADMESGALLTIGRLRGLQTLSILNNVVGYQEDLSEGVNSLVNQESLIMSGEKESILLALTILSDKELEEA</sequence>
<dbReference type="PANTHER" id="PTHR43691">
    <property type="entry name" value="URIDINE PHOSPHORYLASE"/>
    <property type="match status" value="1"/>
</dbReference>
<reference evidence="7 8" key="1">
    <citation type="journal article" date="2010" name="Int. J. Syst. Evol. Microbiol.">
        <title>Vagococcus penaei sp. nov., isolated from spoilage microbiota of cooked shrimp (Penaeus vannamei).</title>
        <authorList>
            <person name="Jaffres E."/>
            <person name="Prevost H."/>
            <person name="Rossero A."/>
            <person name="Joffraud J.J."/>
            <person name="Dousset X."/>
        </authorList>
    </citation>
    <scope>NUCLEOTIDE SEQUENCE [LARGE SCALE GENOMIC DNA]</scope>
    <source>
        <strain evidence="7 8">CD276</strain>
    </source>
</reference>
<evidence type="ECO:0000256" key="1">
    <source>
        <dbReference type="ARBA" id="ARBA00010456"/>
    </source>
</evidence>
<evidence type="ECO:0000256" key="4">
    <source>
        <dbReference type="ARBA" id="ARBA00022676"/>
    </source>
</evidence>
<dbReference type="GO" id="GO:0009164">
    <property type="term" value="P:nucleoside catabolic process"/>
    <property type="evidence" value="ECO:0007669"/>
    <property type="project" value="UniProtKB-ARBA"/>
</dbReference>
<dbReference type="InterPro" id="IPR035994">
    <property type="entry name" value="Nucleoside_phosphorylase_sf"/>
</dbReference>
<comment type="catalytic activity">
    <reaction evidence="6">
        <text>uridine + phosphate = alpha-D-ribose 1-phosphate + uracil</text>
        <dbReference type="Rhea" id="RHEA:24388"/>
        <dbReference type="ChEBI" id="CHEBI:16704"/>
        <dbReference type="ChEBI" id="CHEBI:17568"/>
        <dbReference type="ChEBI" id="CHEBI:43474"/>
        <dbReference type="ChEBI" id="CHEBI:57720"/>
        <dbReference type="EC" id="2.4.2.3"/>
    </reaction>
</comment>
<keyword evidence="5" id="KW-0808">Transferase</keyword>
<dbReference type="EC" id="2.4.2.3" evidence="2"/>
<dbReference type="InterPro" id="IPR000845">
    <property type="entry name" value="Nucleoside_phosphorylase_d"/>
</dbReference>
<dbReference type="Gene3D" id="3.40.50.1580">
    <property type="entry name" value="Nucleoside phosphorylase domain"/>
    <property type="match status" value="1"/>
</dbReference>
<dbReference type="GO" id="GO:0005829">
    <property type="term" value="C:cytosol"/>
    <property type="evidence" value="ECO:0007669"/>
    <property type="project" value="TreeGrafter"/>
</dbReference>
<evidence type="ECO:0000256" key="6">
    <source>
        <dbReference type="ARBA" id="ARBA00048447"/>
    </source>
</evidence>
<proteinExistence type="inferred from homology"/>
<evidence type="ECO:0000256" key="3">
    <source>
        <dbReference type="ARBA" id="ARBA00021980"/>
    </source>
</evidence>
<organism evidence="7 8">
    <name type="scientific">Vagococcus penaei</name>
    <dbReference type="NCBI Taxonomy" id="633807"/>
    <lineage>
        <taxon>Bacteria</taxon>
        <taxon>Bacillati</taxon>
        <taxon>Bacillota</taxon>
        <taxon>Bacilli</taxon>
        <taxon>Lactobacillales</taxon>
        <taxon>Enterococcaceae</taxon>
        <taxon>Vagococcus</taxon>
    </lineage>
</organism>
<keyword evidence="8" id="KW-1185">Reference proteome</keyword>
<dbReference type="CDD" id="cd17767">
    <property type="entry name" value="UP_EcUdp-like"/>
    <property type="match status" value="1"/>
</dbReference>
<keyword evidence="4" id="KW-0328">Glycosyltransferase</keyword>
<dbReference type="Proteomes" id="UP000188246">
    <property type="component" value="Chromosome"/>
</dbReference>
<evidence type="ECO:0000256" key="5">
    <source>
        <dbReference type="ARBA" id="ARBA00022679"/>
    </source>
</evidence>
<name>A0A1Q2D4S5_9ENTE</name>
<dbReference type="InterPro" id="IPR018016">
    <property type="entry name" value="Nucleoside_phosphorylase_CS"/>
</dbReference>